<reference evidence="12" key="1">
    <citation type="journal article" date="2014" name="Int. J. Syst. Evol. Microbiol.">
        <title>Complete genome sequence of Corynebacterium casei LMG S-19264T (=DSM 44701T), isolated from a smear-ripened cheese.</title>
        <authorList>
            <consortium name="US DOE Joint Genome Institute (JGI-PGF)"/>
            <person name="Walter F."/>
            <person name="Albersmeier A."/>
            <person name="Kalinowski J."/>
            <person name="Ruckert C."/>
        </authorList>
    </citation>
    <scope>NUCLEOTIDE SEQUENCE</scope>
    <source>
        <strain evidence="12">KCTC 22164</strain>
    </source>
</reference>
<evidence type="ECO:0000256" key="6">
    <source>
        <dbReference type="ARBA" id="ARBA00018569"/>
    </source>
</evidence>
<evidence type="ECO:0000313" key="12">
    <source>
        <dbReference type="EMBL" id="GGW72784.1"/>
    </source>
</evidence>
<evidence type="ECO:0000256" key="7">
    <source>
        <dbReference type="ARBA" id="ARBA00023027"/>
    </source>
</evidence>
<dbReference type="AlphaFoldDB" id="A0A918MU61"/>
<evidence type="ECO:0000256" key="1">
    <source>
        <dbReference type="ARBA" id="ARBA00000083"/>
    </source>
</evidence>
<keyword evidence="8" id="KW-0299">Galactose metabolism</keyword>
<evidence type="ECO:0000256" key="10">
    <source>
        <dbReference type="RuleBase" id="RU366046"/>
    </source>
</evidence>
<comment type="cofactor">
    <cofactor evidence="2 10">
        <name>NAD(+)</name>
        <dbReference type="ChEBI" id="CHEBI:57540"/>
    </cofactor>
</comment>
<comment type="subunit">
    <text evidence="10">Homodimer.</text>
</comment>
<dbReference type="NCBIfam" id="NF007956">
    <property type="entry name" value="PRK10675.1"/>
    <property type="match status" value="1"/>
</dbReference>
<dbReference type="Pfam" id="PF01370">
    <property type="entry name" value="Epimerase"/>
    <property type="match status" value="1"/>
</dbReference>
<evidence type="ECO:0000256" key="5">
    <source>
        <dbReference type="ARBA" id="ARBA00013189"/>
    </source>
</evidence>
<evidence type="ECO:0000256" key="3">
    <source>
        <dbReference type="ARBA" id="ARBA00004947"/>
    </source>
</evidence>
<dbReference type="InterPro" id="IPR036291">
    <property type="entry name" value="NAD(P)-bd_dom_sf"/>
</dbReference>
<dbReference type="EC" id="5.1.3.2" evidence="5 10"/>
<dbReference type="GO" id="GO:0003978">
    <property type="term" value="F:UDP-glucose 4-epimerase activity"/>
    <property type="evidence" value="ECO:0007669"/>
    <property type="project" value="UniProtKB-UniRule"/>
</dbReference>
<dbReference type="PANTHER" id="PTHR43725">
    <property type="entry name" value="UDP-GLUCOSE 4-EPIMERASE"/>
    <property type="match status" value="1"/>
</dbReference>
<feature type="domain" description="NAD-dependent epimerase/dehydratase" evidence="11">
    <location>
        <begin position="4"/>
        <end position="263"/>
    </location>
</feature>
<dbReference type="SUPFAM" id="SSF51735">
    <property type="entry name" value="NAD(P)-binding Rossmann-fold domains"/>
    <property type="match status" value="1"/>
</dbReference>
<gene>
    <name evidence="12" type="primary">galE</name>
    <name evidence="12" type="ORF">GCM10007391_00340</name>
</gene>
<dbReference type="InterPro" id="IPR001509">
    <property type="entry name" value="Epimerase_deHydtase"/>
</dbReference>
<dbReference type="RefSeq" id="WP_189403070.1">
    <property type="nucleotide sequence ID" value="NZ_BMXP01000001.1"/>
</dbReference>
<evidence type="ECO:0000256" key="9">
    <source>
        <dbReference type="ARBA" id="ARBA00023235"/>
    </source>
</evidence>
<dbReference type="Gene3D" id="3.90.25.10">
    <property type="entry name" value="UDP-galactose 4-epimerase, domain 1"/>
    <property type="match status" value="1"/>
</dbReference>
<comment type="pathway">
    <text evidence="3 10">Carbohydrate metabolism; galactose metabolism.</text>
</comment>
<evidence type="ECO:0000256" key="8">
    <source>
        <dbReference type="ARBA" id="ARBA00023144"/>
    </source>
</evidence>
<comment type="caution">
    <text evidence="12">The sequence shown here is derived from an EMBL/GenBank/DDBJ whole genome shotgun (WGS) entry which is preliminary data.</text>
</comment>
<dbReference type="Proteomes" id="UP000631300">
    <property type="component" value="Unassembled WGS sequence"/>
</dbReference>
<evidence type="ECO:0000313" key="13">
    <source>
        <dbReference type="Proteomes" id="UP000631300"/>
    </source>
</evidence>
<keyword evidence="13" id="KW-1185">Reference proteome</keyword>
<keyword evidence="7 10" id="KW-0520">NAD</keyword>
<dbReference type="NCBIfam" id="TIGR01179">
    <property type="entry name" value="galE"/>
    <property type="match status" value="1"/>
</dbReference>
<keyword evidence="10" id="KW-0119">Carbohydrate metabolism</keyword>
<organism evidence="12 13">
    <name type="scientific">Alteromonas halophila</name>
    <dbReference type="NCBI Taxonomy" id="516698"/>
    <lineage>
        <taxon>Bacteria</taxon>
        <taxon>Pseudomonadati</taxon>
        <taxon>Pseudomonadota</taxon>
        <taxon>Gammaproteobacteria</taxon>
        <taxon>Alteromonadales</taxon>
        <taxon>Alteromonadaceae</taxon>
        <taxon>Alteromonas/Salinimonas group</taxon>
        <taxon>Alteromonas</taxon>
    </lineage>
</organism>
<evidence type="ECO:0000256" key="2">
    <source>
        <dbReference type="ARBA" id="ARBA00001911"/>
    </source>
</evidence>
<dbReference type="GO" id="GO:0006012">
    <property type="term" value="P:galactose metabolic process"/>
    <property type="evidence" value="ECO:0007669"/>
    <property type="project" value="UniProtKB-KW"/>
</dbReference>
<sequence>MRTVLVTGGAGYIGSHTVLQLLEEDYHVVVLDNLSNSSPESLRRVESITGKSVTFVQGDIRDTAVLDDIFSQQPIHAVIHFAGLKAVGESVEKPLEYYENNVFGTLTLCKAMRKHQVKNLVFSSSATVYGDPEKLPLSEDMQTGQPTNPYGMSKLMVEHVLSDLYNSDDSWNIVVLRYFNPVGAHASGQIGEDPNGIPNNLMPFISQVATGKLEKLSVFGDDYDTTDGTGVRDYIHVEDLANGHLKALDRLSLNMGYDVYNLGTGTGYSVLDMVKAFSDASGKDIPYTIAPRRAGDIAACYADPTLAATELNWHADKGLQAMCADTWHWQSNNPNGYPK</sequence>
<evidence type="ECO:0000259" key="11">
    <source>
        <dbReference type="Pfam" id="PF01370"/>
    </source>
</evidence>
<dbReference type="PRINTS" id="PR01713">
    <property type="entry name" value="NUCEPIMERASE"/>
</dbReference>
<name>A0A918MU61_9ALTE</name>
<dbReference type="GO" id="GO:0005829">
    <property type="term" value="C:cytosol"/>
    <property type="evidence" value="ECO:0007669"/>
    <property type="project" value="TreeGrafter"/>
</dbReference>
<evidence type="ECO:0000256" key="4">
    <source>
        <dbReference type="ARBA" id="ARBA00007637"/>
    </source>
</evidence>
<dbReference type="PANTHER" id="PTHR43725:SF47">
    <property type="entry name" value="UDP-GLUCOSE 4-EPIMERASE"/>
    <property type="match status" value="1"/>
</dbReference>
<comment type="similarity">
    <text evidence="4 10">Belongs to the NAD(P)-dependent epimerase/dehydratase family.</text>
</comment>
<reference evidence="12" key="2">
    <citation type="submission" date="2020-09" db="EMBL/GenBank/DDBJ databases">
        <authorList>
            <person name="Sun Q."/>
            <person name="Kim S."/>
        </authorList>
    </citation>
    <scope>NUCLEOTIDE SEQUENCE</scope>
    <source>
        <strain evidence="12">KCTC 22164</strain>
    </source>
</reference>
<dbReference type="CDD" id="cd05247">
    <property type="entry name" value="UDP_G4E_1_SDR_e"/>
    <property type="match status" value="1"/>
</dbReference>
<protein>
    <recommendedName>
        <fullName evidence="6 10">UDP-glucose 4-epimerase</fullName>
        <ecNumber evidence="5 10">5.1.3.2</ecNumber>
    </recommendedName>
</protein>
<proteinExistence type="inferred from homology"/>
<accession>A0A918MU61</accession>
<dbReference type="Gene3D" id="3.40.50.720">
    <property type="entry name" value="NAD(P)-binding Rossmann-like Domain"/>
    <property type="match status" value="1"/>
</dbReference>
<dbReference type="EMBL" id="BMXP01000001">
    <property type="protein sequence ID" value="GGW72784.1"/>
    <property type="molecule type" value="Genomic_DNA"/>
</dbReference>
<comment type="catalytic activity">
    <reaction evidence="1 10">
        <text>UDP-alpha-D-glucose = UDP-alpha-D-galactose</text>
        <dbReference type="Rhea" id="RHEA:22168"/>
        <dbReference type="ChEBI" id="CHEBI:58885"/>
        <dbReference type="ChEBI" id="CHEBI:66914"/>
        <dbReference type="EC" id="5.1.3.2"/>
    </reaction>
</comment>
<keyword evidence="9 10" id="KW-0413">Isomerase</keyword>
<dbReference type="InterPro" id="IPR005886">
    <property type="entry name" value="UDP_G4E"/>
</dbReference>